<dbReference type="EMBL" id="BK015689">
    <property type="protein sequence ID" value="DAE20004.1"/>
    <property type="molecule type" value="Genomic_DNA"/>
</dbReference>
<accession>A0A8S5QN13</accession>
<organism evidence="1">
    <name type="scientific">CrAss-like virus sp. ctYsL76</name>
    <dbReference type="NCBI Taxonomy" id="2826826"/>
    <lineage>
        <taxon>Viruses</taxon>
        <taxon>Duplodnaviria</taxon>
        <taxon>Heunggongvirae</taxon>
        <taxon>Uroviricota</taxon>
        <taxon>Caudoviricetes</taxon>
        <taxon>Crassvirales</taxon>
    </lineage>
</organism>
<protein>
    <submittedName>
        <fullName evidence="1">Uncharacterized protein</fullName>
    </submittedName>
</protein>
<sequence>MFFSKLKTETNITVLLPETGDIKNTFLNPGDKYYLQVDDQNQT</sequence>
<reference evidence="1" key="1">
    <citation type="journal article" date="2021" name="Proc. Natl. Acad. Sci. U.S.A.">
        <title>A Catalog of Tens of Thousands of Viruses from Human Metagenomes Reveals Hidden Associations with Chronic Diseases.</title>
        <authorList>
            <person name="Tisza M.J."/>
            <person name="Buck C.B."/>
        </authorList>
    </citation>
    <scope>NUCLEOTIDE SEQUENCE</scope>
    <source>
        <strain evidence="1">CtYsL76</strain>
    </source>
</reference>
<proteinExistence type="predicted"/>
<evidence type="ECO:0000313" key="1">
    <source>
        <dbReference type="EMBL" id="DAE20004.1"/>
    </source>
</evidence>
<name>A0A8S5QN13_9CAUD</name>